<reference evidence="5" key="1">
    <citation type="submission" date="2020-06" db="EMBL/GenBank/DDBJ databases">
        <authorList>
            <person name="Ji K."/>
            <person name="Li J."/>
        </authorList>
    </citation>
    <scope>NUCLEOTIDE SEQUENCE</scope>
    <source>
        <strain evidence="5">JKM2019</strain>
        <tissue evidence="5">Whole body</tissue>
    </source>
</reference>
<evidence type="ECO:0000256" key="2">
    <source>
        <dbReference type="PROSITE-ProRule" id="PRU00191"/>
    </source>
</evidence>
<feature type="compositionally biased region" description="Pro residues" evidence="3">
    <location>
        <begin position="151"/>
        <end position="160"/>
    </location>
</feature>
<evidence type="ECO:0000256" key="3">
    <source>
        <dbReference type="SAM" id="MobiDB-lite"/>
    </source>
</evidence>
<dbReference type="InterPro" id="IPR000980">
    <property type="entry name" value="SH2"/>
</dbReference>
<dbReference type="SMART" id="SM00252">
    <property type="entry name" value="SH2"/>
    <property type="match status" value="1"/>
</dbReference>
<dbReference type="AlphaFoldDB" id="A0A9D4NWM7"/>
<dbReference type="PANTHER" id="PTHR19969">
    <property type="entry name" value="SH2-SH3 ADAPTOR PROTEIN-RELATED"/>
    <property type="match status" value="1"/>
</dbReference>
<dbReference type="GO" id="GO:0035591">
    <property type="term" value="F:signaling adaptor activity"/>
    <property type="evidence" value="ECO:0007669"/>
    <property type="project" value="TreeGrafter"/>
</dbReference>
<feature type="compositionally biased region" description="Polar residues" evidence="3">
    <location>
        <begin position="90"/>
        <end position="101"/>
    </location>
</feature>
<gene>
    <name evidence="5" type="ORF">HUG17_3801</name>
</gene>
<feature type="region of interest" description="Disordered" evidence="3">
    <location>
        <begin position="69"/>
        <end position="101"/>
    </location>
</feature>
<feature type="region of interest" description="Disordered" evidence="3">
    <location>
        <begin position="254"/>
        <end position="365"/>
    </location>
</feature>
<proteinExistence type="predicted"/>
<dbReference type="Proteomes" id="UP000828236">
    <property type="component" value="Unassembled WGS sequence"/>
</dbReference>
<evidence type="ECO:0000313" key="5">
    <source>
        <dbReference type="EMBL" id="KAH7639768.1"/>
    </source>
</evidence>
<dbReference type="GO" id="GO:0030971">
    <property type="term" value="F:receptor tyrosine kinase binding"/>
    <property type="evidence" value="ECO:0007669"/>
    <property type="project" value="TreeGrafter"/>
</dbReference>
<name>A0A9D4NWM7_DERFA</name>
<feature type="compositionally biased region" description="Polar residues" evidence="3">
    <location>
        <begin position="277"/>
        <end position="297"/>
    </location>
</feature>
<dbReference type="Pfam" id="PF00017">
    <property type="entry name" value="SH2"/>
    <property type="match status" value="1"/>
</dbReference>
<dbReference type="OrthoDB" id="3175255at2759"/>
<comment type="caution">
    <text evidence="5">The sequence shown here is derived from an EMBL/GenBank/DDBJ whole genome shotgun (WGS) entry which is preliminary data.</text>
</comment>
<evidence type="ECO:0000256" key="1">
    <source>
        <dbReference type="ARBA" id="ARBA00022999"/>
    </source>
</evidence>
<dbReference type="PRINTS" id="PR00678">
    <property type="entry name" value="PI3KINASEP85"/>
</dbReference>
<dbReference type="Gene3D" id="3.30.505.10">
    <property type="entry name" value="SH2 domain"/>
    <property type="match status" value="1"/>
</dbReference>
<protein>
    <recommendedName>
        <fullName evidence="4">SH2 domain-containing protein</fullName>
    </recommendedName>
</protein>
<dbReference type="PRINTS" id="PR00401">
    <property type="entry name" value="SH2DOMAIN"/>
</dbReference>
<sequence length="484" mass="53979">MGQSRSKPSTTSTLSSNSWRRLSDSDCLHLLSHPEYFDNQLISIEQQQQYGQTIPRSGSTSIFFDTIDNCQQLQPPPRPPSLSSSTTSQHYPSNNQNVTMRSISMNSTSSKSYRNSMYPGSLDNHHHFCMEHDNNRSMTPSSLNTQSVRNTPPPPPPPPQQQQQSQPSLVSPPILQSSSSSMNTGQLTARIRPLSMFGGPSTLVSLNNNKSLMLPPSLLPKLSDTSKQLENLSLDDLLEQVNQTESSTLHHHHWIMNDNDGDTDSGQTLVAKHSDSSSDCPNDHQTIVDSSNNNDSIKNFECIDQSLPTSSPTTPPPPLPPPPPHTTQQQTSNGSLRHHHGNNSVINGRLVSSSSSSSSSSTNPIRCSGLDCMCERCVQNRFKLLNWLLPNCTRLNSERLLSGKPDGTFLVRKSEKFPGQYTLSFVCRRTVRHCLIMRSVYGFGLRWPYSFETLQQVIIHYSQNSLTEFNSKLNIRLRYPVFSA</sequence>
<dbReference type="GO" id="GO:0007167">
    <property type="term" value="P:enzyme-linked receptor protein signaling pathway"/>
    <property type="evidence" value="ECO:0007669"/>
    <property type="project" value="TreeGrafter"/>
</dbReference>
<feature type="region of interest" description="Disordered" evidence="3">
    <location>
        <begin position="127"/>
        <end position="184"/>
    </location>
</feature>
<feature type="compositionally biased region" description="Low complexity" evidence="3">
    <location>
        <begin position="161"/>
        <end position="181"/>
    </location>
</feature>
<feature type="domain" description="SH2" evidence="4">
    <location>
        <begin position="387"/>
        <end position="481"/>
    </location>
</feature>
<feature type="compositionally biased region" description="Polar residues" evidence="3">
    <location>
        <begin position="136"/>
        <end position="150"/>
    </location>
</feature>
<evidence type="ECO:0000259" key="4">
    <source>
        <dbReference type="PROSITE" id="PS50001"/>
    </source>
</evidence>
<dbReference type="SUPFAM" id="SSF55550">
    <property type="entry name" value="SH2 domain"/>
    <property type="match status" value="1"/>
</dbReference>
<dbReference type="InterPro" id="IPR036860">
    <property type="entry name" value="SH2_dom_sf"/>
</dbReference>
<dbReference type="GO" id="GO:0005737">
    <property type="term" value="C:cytoplasm"/>
    <property type="evidence" value="ECO:0007669"/>
    <property type="project" value="TreeGrafter"/>
</dbReference>
<dbReference type="PANTHER" id="PTHR19969:SF5">
    <property type="entry name" value="CRK-LIKE PROTEIN"/>
    <property type="match status" value="1"/>
</dbReference>
<accession>A0A9D4NWM7</accession>
<dbReference type="InterPro" id="IPR051184">
    <property type="entry name" value="Tyrosine-phos_adapter"/>
</dbReference>
<feature type="compositionally biased region" description="Pro residues" evidence="3">
    <location>
        <begin position="313"/>
        <end position="325"/>
    </location>
</feature>
<keyword evidence="1 2" id="KW-0727">SH2 domain</keyword>
<organism evidence="5">
    <name type="scientific">Dermatophagoides farinae</name>
    <name type="common">American house dust mite</name>
    <dbReference type="NCBI Taxonomy" id="6954"/>
    <lineage>
        <taxon>Eukaryota</taxon>
        <taxon>Metazoa</taxon>
        <taxon>Ecdysozoa</taxon>
        <taxon>Arthropoda</taxon>
        <taxon>Chelicerata</taxon>
        <taxon>Arachnida</taxon>
        <taxon>Acari</taxon>
        <taxon>Acariformes</taxon>
        <taxon>Sarcoptiformes</taxon>
        <taxon>Astigmata</taxon>
        <taxon>Psoroptidia</taxon>
        <taxon>Analgoidea</taxon>
        <taxon>Pyroglyphidae</taxon>
        <taxon>Dermatophagoidinae</taxon>
        <taxon>Dermatophagoides</taxon>
    </lineage>
</organism>
<dbReference type="EMBL" id="SDOV01000007">
    <property type="protein sequence ID" value="KAH7639768.1"/>
    <property type="molecule type" value="Genomic_DNA"/>
</dbReference>
<dbReference type="GO" id="GO:0016477">
    <property type="term" value="P:cell migration"/>
    <property type="evidence" value="ECO:0007669"/>
    <property type="project" value="TreeGrafter"/>
</dbReference>
<dbReference type="PROSITE" id="PS50001">
    <property type="entry name" value="SH2"/>
    <property type="match status" value="1"/>
</dbReference>
<reference evidence="5" key="2">
    <citation type="journal article" date="2021" name="World Allergy Organ. J.">
        <title>Chromosome-level assembly of Dermatophagoides farinae genome and transcriptome reveals two novel allergens Der f 37 and Der f 39.</title>
        <authorList>
            <person name="Chen J."/>
            <person name="Cai Z."/>
            <person name="Fan D."/>
            <person name="Hu J."/>
            <person name="Hou Y."/>
            <person name="He Y."/>
            <person name="Zhang Z."/>
            <person name="Zhao Z."/>
            <person name="Gao P."/>
            <person name="Hu W."/>
            <person name="Sun J."/>
            <person name="Li J."/>
            <person name="Ji K."/>
        </authorList>
    </citation>
    <scope>NUCLEOTIDE SEQUENCE</scope>
    <source>
        <strain evidence="5">JKM2019</strain>
    </source>
</reference>
<feature type="compositionally biased region" description="Low complexity" evidence="3">
    <location>
        <begin position="352"/>
        <end position="361"/>
    </location>
</feature>